<feature type="transmembrane region" description="Helical" evidence="6">
    <location>
        <begin position="731"/>
        <end position="755"/>
    </location>
</feature>
<organism evidence="8 9">
    <name type="scientific">Photobacterium angustum</name>
    <dbReference type="NCBI Taxonomy" id="661"/>
    <lineage>
        <taxon>Bacteria</taxon>
        <taxon>Pseudomonadati</taxon>
        <taxon>Pseudomonadota</taxon>
        <taxon>Gammaproteobacteria</taxon>
        <taxon>Vibrionales</taxon>
        <taxon>Vibrionaceae</taxon>
        <taxon>Photobacterium</taxon>
    </lineage>
</organism>
<keyword evidence="4 6" id="KW-1133">Transmembrane helix</keyword>
<evidence type="ECO:0000256" key="5">
    <source>
        <dbReference type="ARBA" id="ARBA00023136"/>
    </source>
</evidence>
<evidence type="ECO:0000256" key="2">
    <source>
        <dbReference type="ARBA" id="ARBA00022475"/>
    </source>
</evidence>
<keyword evidence="2" id="KW-1003">Cell membrane</keyword>
<evidence type="ECO:0000313" key="8">
    <source>
        <dbReference type="EMBL" id="PQJ58489.1"/>
    </source>
</evidence>
<feature type="domain" description="SSD" evidence="7">
    <location>
        <begin position="246"/>
        <end position="372"/>
    </location>
</feature>
<evidence type="ECO:0000256" key="1">
    <source>
        <dbReference type="ARBA" id="ARBA00004651"/>
    </source>
</evidence>
<gene>
    <name evidence="8" type="ORF">BTO08_22275</name>
</gene>
<keyword evidence="5 6" id="KW-0472">Membrane</keyword>
<keyword evidence="3 6" id="KW-0812">Transmembrane</keyword>
<evidence type="ECO:0000256" key="3">
    <source>
        <dbReference type="ARBA" id="ARBA00022692"/>
    </source>
</evidence>
<evidence type="ECO:0000256" key="6">
    <source>
        <dbReference type="SAM" id="Phobius"/>
    </source>
</evidence>
<reference evidence="8 9" key="1">
    <citation type="submission" date="2016-12" db="EMBL/GenBank/DDBJ databases">
        <title>Diversity of luminous bacteria.</title>
        <authorList>
            <person name="Yoshizawa S."/>
            <person name="Kogure K."/>
        </authorList>
    </citation>
    <scope>NUCLEOTIDE SEQUENCE [LARGE SCALE GENOMIC DNA]</scope>
    <source>
        <strain evidence="8 9">LC1-200</strain>
        <plasmid evidence="8">p1</plasmid>
    </source>
</reference>
<dbReference type="Proteomes" id="UP000238730">
    <property type="component" value="Unassembled WGS sequence"/>
</dbReference>
<dbReference type="InterPro" id="IPR004869">
    <property type="entry name" value="MMPL_dom"/>
</dbReference>
<comment type="caution">
    <text evidence="8">The sequence shown here is derived from an EMBL/GenBank/DDBJ whole genome shotgun (WGS) entry which is preliminary data.</text>
</comment>
<dbReference type="InterPro" id="IPR050545">
    <property type="entry name" value="Mycobact_MmpL"/>
</dbReference>
<dbReference type="SUPFAM" id="SSF82866">
    <property type="entry name" value="Multidrug efflux transporter AcrB transmembrane domain"/>
    <property type="match status" value="2"/>
</dbReference>
<protein>
    <recommendedName>
        <fullName evidence="7">SSD domain-containing protein</fullName>
    </recommendedName>
</protein>
<sequence length="781" mass="85974">MSFLISKLFDNTWARVLCVASLVLVIVSGAGLTKLGLATDYKIFFDEDSTDLAVLEKMEEEYSASDNIYVMLKAPTSVYTPESLSLLHQLTEQLWTLPYVSRVDSLTNYPYSRAEDDDIVIDNFIYEAEQITPMFAEWLAKTAPNERDLWGALINANPQYAGTNITVQLPGIAPQQEILEVSNAVDSLVNSLRQSHPNHQFFTTGIVSMNSAFIKAAKKDFITLIPLMMVIILAMSAVILGSFKASLSILALMLLTFIGALGAAGWSGIQLSAPSITAPIIMFTVIVASAIHIINAVKRGIIIGETQRQAVISAYQTHGKPIIVSHVTTIAGFLAMNFSDSPPFRDLGNIVALGVAFSLLLCFTVLPSILMRLSINSRSGSVTGIMKTVTGLAHWVIAHQVSVRRWMVPSALLLAMTSFLNQPNDDLVKYFSKDVPFRADTETIDEQFSAIYNIGYAFNSNTPNGVFQPDFLTFIEQFDSWLQQQPEVRVTDSLLSRIKDLNQLLNGDRPSYYTIPETAELAAQYFLLYEMSLPFGQDITHQLTFDKSALKLTARLHNMSSVEVIAFEQRVETWLSKHAPSTIDYQYSSPALIFAHIGQSNVISLLEGALLAFIVITITMTSLFRSAYIGALTLIPNLLPIGAAFGCWYVLNGQISMGLAGVTAMAIGIIVDDTVHFLHQYTHGLKQGLTPEQSIINTFETTMSAIVISSLLLVIGFMLLATSSFEKNAQMGLLTGLTIVLALLFDLLVLPAIVLKYLRRLPRLRTSHYSLQTPSTNKGDV</sequence>
<dbReference type="Gene3D" id="1.20.1640.10">
    <property type="entry name" value="Multidrug efflux transporter AcrB transmembrane domain"/>
    <property type="match status" value="2"/>
</dbReference>
<evidence type="ECO:0000259" key="7">
    <source>
        <dbReference type="PROSITE" id="PS50156"/>
    </source>
</evidence>
<dbReference type="OrthoDB" id="9803781at2"/>
<dbReference type="PROSITE" id="PS50156">
    <property type="entry name" value="SSD"/>
    <property type="match status" value="1"/>
</dbReference>
<keyword evidence="8" id="KW-0614">Plasmid</keyword>
<geneLocation type="plasmid" evidence="8">
    <name>p1</name>
</geneLocation>
<feature type="transmembrane region" description="Helical" evidence="6">
    <location>
        <begin position="275"/>
        <end position="297"/>
    </location>
</feature>
<dbReference type="InterPro" id="IPR000731">
    <property type="entry name" value="SSD"/>
</dbReference>
<feature type="transmembrane region" description="Helical" evidence="6">
    <location>
        <begin position="627"/>
        <end position="651"/>
    </location>
</feature>
<dbReference type="PANTHER" id="PTHR33406:SF12">
    <property type="entry name" value="BLR2997 PROTEIN"/>
    <property type="match status" value="1"/>
</dbReference>
<feature type="transmembrane region" description="Helical" evidence="6">
    <location>
        <begin position="705"/>
        <end position="725"/>
    </location>
</feature>
<name>A0A2S7V8P9_PHOAN</name>
<comment type="subcellular location">
    <subcellularLocation>
        <location evidence="1">Cell membrane</location>
        <topology evidence="1">Multi-pass membrane protein</topology>
    </subcellularLocation>
</comment>
<dbReference type="AlphaFoldDB" id="A0A2S7V8P9"/>
<feature type="transmembrane region" description="Helical" evidence="6">
    <location>
        <begin position="221"/>
        <end position="240"/>
    </location>
</feature>
<evidence type="ECO:0000313" key="9">
    <source>
        <dbReference type="Proteomes" id="UP000238730"/>
    </source>
</evidence>
<evidence type="ECO:0000256" key="4">
    <source>
        <dbReference type="ARBA" id="ARBA00022989"/>
    </source>
</evidence>
<dbReference type="EMBL" id="MSCJ01000004">
    <property type="protein sequence ID" value="PQJ58489.1"/>
    <property type="molecule type" value="Genomic_DNA"/>
</dbReference>
<accession>A0A2S7V8P9</accession>
<dbReference type="PANTHER" id="PTHR33406">
    <property type="entry name" value="MEMBRANE PROTEIN MJ1562-RELATED"/>
    <property type="match status" value="1"/>
</dbReference>
<proteinExistence type="predicted"/>
<dbReference type="GO" id="GO:0005886">
    <property type="term" value="C:plasma membrane"/>
    <property type="evidence" value="ECO:0007669"/>
    <property type="project" value="UniProtKB-SubCell"/>
</dbReference>
<feature type="transmembrane region" description="Helical" evidence="6">
    <location>
        <begin position="318"/>
        <end position="338"/>
    </location>
</feature>
<feature type="transmembrane region" description="Helical" evidence="6">
    <location>
        <begin position="350"/>
        <end position="370"/>
    </location>
</feature>
<feature type="transmembrane region" description="Helical" evidence="6">
    <location>
        <begin position="247"/>
        <end position="269"/>
    </location>
</feature>
<feature type="transmembrane region" description="Helical" evidence="6">
    <location>
        <begin position="602"/>
        <end position="621"/>
    </location>
</feature>
<dbReference type="Pfam" id="PF03176">
    <property type="entry name" value="MMPL"/>
    <property type="match status" value="2"/>
</dbReference>